<evidence type="ECO:0000256" key="1">
    <source>
        <dbReference type="ARBA" id="ARBA00001946"/>
    </source>
</evidence>
<gene>
    <name evidence="13" type="ORF">RIF29_05575</name>
</gene>
<dbReference type="Pfam" id="PF00311">
    <property type="entry name" value="PEPcase"/>
    <property type="match status" value="1"/>
</dbReference>
<keyword evidence="14" id="KW-1185">Reference proteome</keyword>
<keyword evidence="8" id="KW-0460">Magnesium</keyword>
<reference evidence="13 14" key="1">
    <citation type="submission" date="2024-01" db="EMBL/GenBank/DDBJ databases">
        <title>The genomes of 5 underutilized Papilionoideae crops provide insights into root nodulation and disease resistanc.</title>
        <authorList>
            <person name="Yuan L."/>
        </authorList>
    </citation>
    <scope>NUCLEOTIDE SEQUENCE [LARGE SCALE GENOMIC DNA]</scope>
    <source>
        <strain evidence="13">ZHUSHIDOU_FW_LH</strain>
        <tissue evidence="13">Leaf</tissue>
    </source>
</reference>
<dbReference type="GO" id="GO:0009507">
    <property type="term" value="C:chloroplast"/>
    <property type="evidence" value="ECO:0007669"/>
    <property type="project" value="TreeGrafter"/>
</dbReference>
<organism evidence="13 14">
    <name type="scientific">Crotalaria pallida</name>
    <name type="common">Smooth rattlebox</name>
    <name type="synonym">Crotalaria striata</name>
    <dbReference type="NCBI Taxonomy" id="3830"/>
    <lineage>
        <taxon>Eukaryota</taxon>
        <taxon>Viridiplantae</taxon>
        <taxon>Streptophyta</taxon>
        <taxon>Embryophyta</taxon>
        <taxon>Tracheophyta</taxon>
        <taxon>Spermatophyta</taxon>
        <taxon>Magnoliopsida</taxon>
        <taxon>eudicotyledons</taxon>
        <taxon>Gunneridae</taxon>
        <taxon>Pentapetalae</taxon>
        <taxon>rosids</taxon>
        <taxon>fabids</taxon>
        <taxon>Fabales</taxon>
        <taxon>Fabaceae</taxon>
        <taxon>Papilionoideae</taxon>
        <taxon>50 kb inversion clade</taxon>
        <taxon>genistoids sensu lato</taxon>
        <taxon>core genistoids</taxon>
        <taxon>Crotalarieae</taxon>
        <taxon>Crotalaria</taxon>
    </lineage>
</organism>
<evidence type="ECO:0000256" key="4">
    <source>
        <dbReference type="ARBA" id="ARBA00011881"/>
    </source>
</evidence>
<dbReference type="InterPro" id="IPR018129">
    <property type="entry name" value="PEP_COase_Lys_AS"/>
</dbReference>
<keyword evidence="6" id="KW-0963">Cytoplasm</keyword>
<evidence type="ECO:0000313" key="13">
    <source>
        <dbReference type="EMBL" id="KAK7290842.1"/>
    </source>
</evidence>
<dbReference type="GO" id="GO:0015977">
    <property type="term" value="P:carbon fixation"/>
    <property type="evidence" value="ECO:0007669"/>
    <property type="project" value="UniProtKB-KW"/>
</dbReference>
<dbReference type="InterPro" id="IPR022805">
    <property type="entry name" value="PEP_COase_bac/pln-type"/>
</dbReference>
<evidence type="ECO:0000256" key="10">
    <source>
        <dbReference type="ARBA" id="ARBA00023300"/>
    </source>
</evidence>
<dbReference type="HAMAP" id="MF_00595">
    <property type="entry name" value="PEPcase_type1"/>
    <property type="match status" value="1"/>
</dbReference>
<comment type="cofactor">
    <cofactor evidence="1">
        <name>Mg(2+)</name>
        <dbReference type="ChEBI" id="CHEBI:18420"/>
    </cofactor>
</comment>
<dbReference type="SUPFAM" id="SSF51621">
    <property type="entry name" value="Phosphoenolpyruvate/pyruvate domain"/>
    <property type="match status" value="1"/>
</dbReference>
<evidence type="ECO:0000256" key="5">
    <source>
        <dbReference type="ARBA" id="ARBA00012305"/>
    </source>
</evidence>
<comment type="similarity">
    <text evidence="3">Belongs to the PEPCase type 1 family.</text>
</comment>
<keyword evidence="9" id="KW-0456">Lyase</keyword>
<dbReference type="GO" id="GO:0006099">
    <property type="term" value="P:tricarboxylic acid cycle"/>
    <property type="evidence" value="ECO:0007669"/>
    <property type="project" value="InterPro"/>
</dbReference>
<evidence type="ECO:0000256" key="6">
    <source>
        <dbReference type="ARBA" id="ARBA00022490"/>
    </source>
</evidence>
<dbReference type="EMBL" id="JAYWIO010000001">
    <property type="protein sequence ID" value="KAK7290842.1"/>
    <property type="molecule type" value="Genomic_DNA"/>
</dbReference>
<comment type="subunit">
    <text evidence="4">Homotetramer.</text>
</comment>
<name>A0AAN9J2G1_CROPI</name>
<evidence type="ECO:0000256" key="3">
    <source>
        <dbReference type="ARBA" id="ARBA00008346"/>
    </source>
</evidence>
<dbReference type="GO" id="GO:0008964">
    <property type="term" value="F:phosphoenolpyruvate carboxylase activity"/>
    <property type="evidence" value="ECO:0007669"/>
    <property type="project" value="UniProtKB-EC"/>
</dbReference>
<keyword evidence="7" id="KW-0597">Phosphoprotein</keyword>
<evidence type="ECO:0000256" key="7">
    <source>
        <dbReference type="ARBA" id="ARBA00022553"/>
    </source>
</evidence>
<evidence type="ECO:0000256" key="12">
    <source>
        <dbReference type="PROSITE-ProRule" id="PRU10112"/>
    </source>
</evidence>
<comment type="subcellular location">
    <subcellularLocation>
        <location evidence="2">Cytoplasm</location>
    </subcellularLocation>
</comment>
<dbReference type="PROSITE" id="PS00393">
    <property type="entry name" value="PEPCASE_2"/>
    <property type="match status" value="1"/>
</dbReference>
<dbReference type="PANTHER" id="PTHR30523">
    <property type="entry name" value="PHOSPHOENOLPYRUVATE CARBOXYLASE"/>
    <property type="match status" value="1"/>
</dbReference>
<dbReference type="NCBIfam" id="NF000584">
    <property type="entry name" value="PRK00009.1"/>
    <property type="match status" value="1"/>
</dbReference>
<dbReference type="GO" id="GO:0048366">
    <property type="term" value="P:leaf development"/>
    <property type="evidence" value="ECO:0007669"/>
    <property type="project" value="TreeGrafter"/>
</dbReference>
<dbReference type="GO" id="GO:0048046">
    <property type="term" value="C:apoplast"/>
    <property type="evidence" value="ECO:0007669"/>
    <property type="project" value="TreeGrafter"/>
</dbReference>
<feature type="active site" evidence="12">
    <location>
        <position position="601"/>
    </location>
</feature>
<dbReference type="GO" id="GO:0005829">
    <property type="term" value="C:cytosol"/>
    <property type="evidence" value="ECO:0007669"/>
    <property type="project" value="TreeGrafter"/>
</dbReference>
<dbReference type="FunFam" id="1.20.1440.90:FF:000001">
    <property type="entry name" value="Phosphoenolpyruvate carboxylase 1"/>
    <property type="match status" value="1"/>
</dbReference>
<evidence type="ECO:0000256" key="2">
    <source>
        <dbReference type="ARBA" id="ARBA00004496"/>
    </source>
</evidence>
<proteinExistence type="inferred from homology"/>
<feature type="active site" evidence="11">
    <location>
        <position position="173"/>
    </location>
</feature>
<dbReference type="AlphaFoldDB" id="A0AAN9J2G1"/>
<dbReference type="PRINTS" id="PR00150">
    <property type="entry name" value="PEPCARBXLASE"/>
</dbReference>
<dbReference type="InterPro" id="IPR021135">
    <property type="entry name" value="PEP_COase"/>
</dbReference>
<dbReference type="InterPro" id="IPR015813">
    <property type="entry name" value="Pyrv/PenolPyrv_kinase-like_dom"/>
</dbReference>
<dbReference type="Proteomes" id="UP001372338">
    <property type="component" value="Unassembled WGS sequence"/>
</dbReference>
<dbReference type="PROSITE" id="PS00781">
    <property type="entry name" value="PEPCASE_1"/>
    <property type="match status" value="1"/>
</dbReference>
<keyword evidence="10" id="KW-0120">Carbon dioxide fixation</keyword>
<dbReference type="PANTHER" id="PTHR30523:SF44">
    <property type="entry name" value="PHOSPHOENOLPYRUVATE CARBOXYLASE"/>
    <property type="match status" value="1"/>
</dbReference>
<evidence type="ECO:0000256" key="8">
    <source>
        <dbReference type="ARBA" id="ARBA00022842"/>
    </source>
</evidence>
<evidence type="ECO:0000256" key="11">
    <source>
        <dbReference type="PROSITE-ProRule" id="PRU10111"/>
    </source>
</evidence>
<sequence length="966" mass="110305">MATRNIEKMASIDAQLRLLAPRKVSDDDKLVEYDALLLDRFLDILQDLHGEDVRQTVQDCYELSAEYEGNHKPEKLEELGNMLTGLDAGDSIVIAKSFSHMLSLANLAEEVQIAYRRRIKLLKKGDFGDENSAITESDIEETFKRLVTELKKSPEEVFDALKNQTVDLVLTAHPTQSVRRSLLQKHGRIRNCLTQLYAKDITPDDKQELDEALQREIQAAFRTDEIRRTPPTPQDEMRAGMSYFHETIWKGVPKFLRRVDTALKNIGINERVPYNAPLIQFSSWMGGDRDGNPRVTPEVTRDVCLLARMMAANMYFSQIEDLMFELSMWRCNDELRVRADELHLSSKRDAKHYIEFWKQIPSNEPYRVILGDVRDKLYNTRERSRQLLANGTSDIPEETTFTNVEQFLEPLELCYRSLCACGDRPIADGSLLDFLRQVSTFGLSLVRLDIRQESDRHTDVMDAITKHLEIGSYREWSEERRQEWLLSELSGKRPLFGPDLPKTEEIADVLDTFNVISELPSDSFGAYIISMATSPSDVLAVELLQRECRVKQPLRVVPLFEKLADLESAPAAVARLFSIEWYRNRINGKQEVMIGYSDSGKDAGRLSAAWALYKAQEELVKVAKEFGVKLTMFHGRGGTVGRGGGPTHLAILSQPPDTINGSLRVTVQGEVIEQSFGEEHLCFRTLQRFTAATLEHGMHPPVSPKPEWRALLDEMAVIATKEYRSIVFQEPRFVEYFRCATPELEYGRMNIGSRPSKRKPSGGIESLRAIPWIFAWTQTRFHLPVWLGFGTAFKLAIEKDPENLQILQDMYNQWPFFRVSLDLVEMVFAKGDPGIAALYDKLLVSEELLPFGEHLRATYEETKSFLLKVAGHKDLLEGDPYLKQRLRLRDSYITTLNVLQAYTLKRIRDPDYHVKLRPHLTKDYMESTKPAAELVKLNPKSEYAPGLEDTLILTMKGIAAGMQNTG</sequence>
<dbReference type="EC" id="4.1.1.31" evidence="5"/>
<dbReference type="InterPro" id="IPR033129">
    <property type="entry name" value="PEPCASE_His_AS"/>
</dbReference>
<accession>A0AAN9J2G1</accession>
<protein>
    <recommendedName>
        <fullName evidence="5">phosphoenolpyruvate carboxylase</fullName>
        <ecNumber evidence="5">4.1.1.31</ecNumber>
    </recommendedName>
</protein>
<comment type="caution">
    <text evidence="13">The sequence shown here is derived from an EMBL/GenBank/DDBJ whole genome shotgun (WGS) entry which is preliminary data.</text>
</comment>
<evidence type="ECO:0000313" key="14">
    <source>
        <dbReference type="Proteomes" id="UP001372338"/>
    </source>
</evidence>
<dbReference type="Gene3D" id="1.20.1440.90">
    <property type="entry name" value="Phosphoenolpyruvate/pyruvate domain"/>
    <property type="match status" value="1"/>
</dbReference>
<evidence type="ECO:0000256" key="9">
    <source>
        <dbReference type="ARBA" id="ARBA00023239"/>
    </source>
</evidence>